<gene>
    <name evidence="4" type="ORF">F0U47_02900</name>
</gene>
<comment type="caution">
    <text evidence="4">The sequence shown here is derived from an EMBL/GenBank/DDBJ whole genome shotgun (WGS) entry which is preliminary data.</text>
</comment>
<evidence type="ECO:0000313" key="4">
    <source>
        <dbReference type="EMBL" id="KAA1429159.1"/>
    </source>
</evidence>
<dbReference type="GO" id="GO:0018580">
    <property type="term" value="F:nitronate monooxygenase activity"/>
    <property type="evidence" value="ECO:0007669"/>
    <property type="project" value="InterPro"/>
</dbReference>
<name>A0A5B1MAX3_9ACTN</name>
<dbReference type="PANTHER" id="PTHR32332">
    <property type="entry name" value="2-NITROPROPANE DIOXYGENASE"/>
    <property type="match status" value="1"/>
</dbReference>
<keyword evidence="4" id="KW-0503">Monooxygenase</keyword>
<reference evidence="4 5" key="1">
    <citation type="submission" date="2019-09" db="EMBL/GenBank/DDBJ databases">
        <title>Nocardioides panacisoli sp. nov., isolated from the soil of a ginseng field.</title>
        <authorList>
            <person name="Cho C."/>
        </authorList>
    </citation>
    <scope>NUCLEOTIDE SEQUENCE [LARGE SCALE GENOMIC DNA]</scope>
    <source>
        <strain evidence="4 5">BN140041</strain>
    </source>
</reference>
<protein>
    <submittedName>
        <fullName evidence="4">Nitronate monooxygenase</fullName>
    </submittedName>
</protein>
<dbReference type="AlphaFoldDB" id="A0A5B1MAX3"/>
<organism evidence="4 5">
    <name type="scientific">Nocardioides antri</name>
    <dbReference type="NCBI Taxonomy" id="2607659"/>
    <lineage>
        <taxon>Bacteria</taxon>
        <taxon>Bacillati</taxon>
        <taxon>Actinomycetota</taxon>
        <taxon>Actinomycetes</taxon>
        <taxon>Propionibacteriales</taxon>
        <taxon>Nocardioidaceae</taxon>
        <taxon>Nocardioides</taxon>
    </lineage>
</organism>
<accession>A0A5B1MAX3</accession>
<dbReference type="InterPro" id="IPR004136">
    <property type="entry name" value="NMO"/>
</dbReference>
<dbReference type="Proteomes" id="UP000324351">
    <property type="component" value="Unassembled WGS sequence"/>
</dbReference>
<dbReference type="CDD" id="cd04730">
    <property type="entry name" value="NPD_like"/>
    <property type="match status" value="1"/>
</dbReference>
<evidence type="ECO:0000313" key="5">
    <source>
        <dbReference type="Proteomes" id="UP000324351"/>
    </source>
</evidence>
<proteinExistence type="predicted"/>
<evidence type="ECO:0000256" key="3">
    <source>
        <dbReference type="ARBA" id="ARBA00023002"/>
    </source>
</evidence>
<dbReference type="EMBL" id="VUJW01000001">
    <property type="protein sequence ID" value="KAA1429159.1"/>
    <property type="molecule type" value="Genomic_DNA"/>
</dbReference>
<evidence type="ECO:0000256" key="1">
    <source>
        <dbReference type="ARBA" id="ARBA00022630"/>
    </source>
</evidence>
<sequence length="325" mass="34349">MGDHRRVSILERLRVDKPVVQAGMGGGISRHELAAAVSEAGGLGTIAVSGPAAIRRELAAVRALTDRPIAVNVLLPFAQPSWFAAAARADVVVTFWGRPQRRTPGVWMHQAGSVEEARAAHAAGADAVIVQGIEAGGHVRGTTPALQLLEQVRTALPSGFPLLLAGDIATRTDVDRALDAGAEAAVAGTRFLLSEESHAHPQYKQRLLEADRTILTGLFGLGWPAAHRVVPNEATERHLGADGEAPWTNRVVNRMSGVGARHIPAAVQARLVARQRPESRLLTPQTATDDRPASLVRAGPLYAGETVTRIDRLLPAAEIVASLSA</sequence>
<dbReference type="SUPFAM" id="SSF51412">
    <property type="entry name" value="Inosine monophosphate dehydrogenase (IMPDH)"/>
    <property type="match status" value="1"/>
</dbReference>
<dbReference type="Pfam" id="PF03060">
    <property type="entry name" value="NMO"/>
    <property type="match status" value="2"/>
</dbReference>
<dbReference type="Gene3D" id="3.20.20.70">
    <property type="entry name" value="Aldolase class I"/>
    <property type="match status" value="1"/>
</dbReference>
<keyword evidence="3" id="KW-0560">Oxidoreductase</keyword>
<dbReference type="PANTHER" id="PTHR32332:SF20">
    <property type="entry name" value="2-NITROPROPANE DIOXYGENASE-LIKE PROTEIN"/>
    <property type="match status" value="1"/>
</dbReference>
<evidence type="ECO:0000256" key="2">
    <source>
        <dbReference type="ARBA" id="ARBA00022643"/>
    </source>
</evidence>
<keyword evidence="1" id="KW-0285">Flavoprotein</keyword>
<dbReference type="InterPro" id="IPR013785">
    <property type="entry name" value="Aldolase_TIM"/>
</dbReference>
<keyword evidence="2" id="KW-0288">FMN</keyword>
<reference evidence="4 5" key="2">
    <citation type="submission" date="2019-09" db="EMBL/GenBank/DDBJ databases">
        <authorList>
            <person name="Jin C."/>
        </authorList>
    </citation>
    <scope>NUCLEOTIDE SEQUENCE [LARGE SCALE GENOMIC DNA]</scope>
    <source>
        <strain evidence="4 5">BN140041</strain>
    </source>
</reference>
<keyword evidence="5" id="KW-1185">Reference proteome</keyword>